<feature type="signal peptide" evidence="3">
    <location>
        <begin position="1"/>
        <end position="20"/>
    </location>
</feature>
<evidence type="ECO:0000256" key="2">
    <source>
        <dbReference type="SAM" id="Phobius"/>
    </source>
</evidence>
<protein>
    <submittedName>
        <fullName evidence="4">Uncharacterized protein</fullName>
    </submittedName>
</protein>
<keyword evidence="2" id="KW-0472">Membrane</keyword>
<comment type="caution">
    <text evidence="4">The sequence shown here is derived from an EMBL/GenBank/DDBJ whole genome shotgun (WGS) entry which is preliminary data.</text>
</comment>
<proteinExistence type="predicted"/>
<dbReference type="AlphaFoldDB" id="A0AAV9VDG7"/>
<feature type="transmembrane region" description="Helical" evidence="2">
    <location>
        <begin position="458"/>
        <end position="481"/>
    </location>
</feature>
<feature type="compositionally biased region" description="Polar residues" evidence="1">
    <location>
        <begin position="260"/>
        <end position="276"/>
    </location>
</feature>
<keyword evidence="5" id="KW-1185">Reference proteome</keyword>
<dbReference type="Proteomes" id="UP001375240">
    <property type="component" value="Unassembled WGS sequence"/>
</dbReference>
<organism evidence="4 5">
    <name type="scientific">Orbilia brochopaga</name>
    <dbReference type="NCBI Taxonomy" id="3140254"/>
    <lineage>
        <taxon>Eukaryota</taxon>
        <taxon>Fungi</taxon>
        <taxon>Dikarya</taxon>
        <taxon>Ascomycota</taxon>
        <taxon>Pezizomycotina</taxon>
        <taxon>Orbiliomycetes</taxon>
        <taxon>Orbiliales</taxon>
        <taxon>Orbiliaceae</taxon>
        <taxon>Orbilia</taxon>
    </lineage>
</organism>
<sequence>MIWSPVYAVLVLTLIDTSKAIPPSHTKFIGREPSVGAVALTLYEQNARRFQDDITVSDGLASDSSTIAAQTLTTELAQEQNTIGLASSTDQASATLGETDSLQTGVPYNLPSEDSVTRTIAFVTKLDGILLTVTRITTVTAIPDSVNHPPANASHTRTSPSASSLTDDTNAVGPQDAVAQTATSVLETTVSKFTTHEIVKGLLVQQTNSSHFVSGNPKAHSESIIVKDRHNIPPAFRARDGSNDGIRKKEKEEPHHEQSRSSLKTPTAPFTQDPKQLSLTDSLVNNIIETWHPPSGIPQNAAFVSTVSQDEGGRQTPVGDVTMTSQTVNGIETVYSTTISPMFIPRDTAAPLNPITTVTRPLWDGGYEVVTLCRRETFNHPRAVDDDPFDFNTLYQDRSRRQILQPFQFTTVLAAESLLETASTATSASIATKPPTPAPHRSVRLNTSTSIVCSESTWAVLLVFTVLFPMCFTVLMTEVFIRHIWFRSIPDDIKTRLLADKKYRSYERMAAVGAVSLACVLLGILVACYLRNGVCEDIRTFERPEIVGISQS</sequence>
<keyword evidence="2" id="KW-0812">Transmembrane</keyword>
<feature type="region of interest" description="Disordered" evidence="1">
    <location>
        <begin position="143"/>
        <end position="172"/>
    </location>
</feature>
<evidence type="ECO:0000313" key="4">
    <source>
        <dbReference type="EMBL" id="KAK6360031.1"/>
    </source>
</evidence>
<feature type="region of interest" description="Disordered" evidence="1">
    <location>
        <begin position="209"/>
        <end position="276"/>
    </location>
</feature>
<feature type="compositionally biased region" description="Polar residues" evidence="1">
    <location>
        <begin position="153"/>
        <end position="169"/>
    </location>
</feature>
<evidence type="ECO:0000313" key="5">
    <source>
        <dbReference type="Proteomes" id="UP001375240"/>
    </source>
</evidence>
<dbReference type="EMBL" id="JAVHNQ010000001">
    <property type="protein sequence ID" value="KAK6360031.1"/>
    <property type="molecule type" value="Genomic_DNA"/>
</dbReference>
<keyword evidence="2" id="KW-1133">Transmembrane helix</keyword>
<feature type="compositionally biased region" description="Basic and acidic residues" evidence="1">
    <location>
        <begin position="219"/>
        <end position="259"/>
    </location>
</feature>
<feature type="transmembrane region" description="Helical" evidence="2">
    <location>
        <begin position="510"/>
        <end position="530"/>
    </location>
</feature>
<gene>
    <name evidence="4" type="ORF">TWF696_001151</name>
</gene>
<keyword evidence="3" id="KW-0732">Signal</keyword>
<evidence type="ECO:0000256" key="1">
    <source>
        <dbReference type="SAM" id="MobiDB-lite"/>
    </source>
</evidence>
<accession>A0AAV9VDG7</accession>
<feature type="chain" id="PRO_5043945356" evidence="3">
    <location>
        <begin position="21"/>
        <end position="552"/>
    </location>
</feature>
<name>A0AAV9VDG7_9PEZI</name>
<evidence type="ECO:0000256" key="3">
    <source>
        <dbReference type="SAM" id="SignalP"/>
    </source>
</evidence>
<reference evidence="4 5" key="1">
    <citation type="submission" date="2019-10" db="EMBL/GenBank/DDBJ databases">
        <authorList>
            <person name="Palmer J.M."/>
        </authorList>
    </citation>
    <scope>NUCLEOTIDE SEQUENCE [LARGE SCALE GENOMIC DNA]</scope>
    <source>
        <strain evidence="4 5">TWF696</strain>
    </source>
</reference>